<dbReference type="STRING" id="407022.SAMN05661044_00035"/>
<evidence type="ECO:0000313" key="3">
    <source>
        <dbReference type="Proteomes" id="UP000199421"/>
    </source>
</evidence>
<dbReference type="InterPro" id="IPR045590">
    <property type="entry name" value="DUF6463"/>
</dbReference>
<name>A0A1H7GB71_OLID1</name>
<feature type="transmembrane region" description="Helical" evidence="1">
    <location>
        <begin position="73"/>
        <end position="92"/>
    </location>
</feature>
<sequence>MNNQALFSQQEPLTAKAARLYKWAGWMLVSICLLHFVFWSVVSYHSWGAWISGALWDHVDPETLAAFELNFEFWALPGSFMIPLLLLGLLITRAAQMRDRLPRYLGWSLLLWVLICSIILEPSGFPLGLIPAVMLIMAHKK</sequence>
<keyword evidence="3" id="KW-1185">Reference proteome</keyword>
<dbReference type="EMBL" id="FOAF01000001">
    <property type="protein sequence ID" value="SEK35371.1"/>
    <property type="molecule type" value="Genomic_DNA"/>
</dbReference>
<evidence type="ECO:0000256" key="1">
    <source>
        <dbReference type="SAM" id="Phobius"/>
    </source>
</evidence>
<evidence type="ECO:0000313" key="2">
    <source>
        <dbReference type="EMBL" id="SEK35371.1"/>
    </source>
</evidence>
<proteinExistence type="predicted"/>
<feature type="transmembrane region" description="Helical" evidence="1">
    <location>
        <begin position="20"/>
        <end position="42"/>
    </location>
</feature>
<keyword evidence="1" id="KW-1133">Transmembrane helix</keyword>
<organism evidence="2 3">
    <name type="scientific">Olivibacter domesticus</name>
    <name type="common">Pseudosphingobacterium domesticum</name>
    <dbReference type="NCBI Taxonomy" id="407022"/>
    <lineage>
        <taxon>Bacteria</taxon>
        <taxon>Pseudomonadati</taxon>
        <taxon>Bacteroidota</taxon>
        <taxon>Sphingobacteriia</taxon>
        <taxon>Sphingobacteriales</taxon>
        <taxon>Sphingobacteriaceae</taxon>
        <taxon>Olivibacter</taxon>
    </lineage>
</organism>
<dbReference type="OrthoDB" id="3574450at2"/>
<accession>A0A1H7GB71</accession>
<keyword evidence="1" id="KW-0472">Membrane</keyword>
<keyword evidence="1" id="KW-0812">Transmembrane</keyword>
<dbReference type="Proteomes" id="UP000199421">
    <property type="component" value="Unassembled WGS sequence"/>
</dbReference>
<protein>
    <submittedName>
        <fullName evidence="2">Uncharacterized protein</fullName>
    </submittedName>
</protein>
<dbReference type="AlphaFoldDB" id="A0A1H7GB71"/>
<feature type="transmembrane region" description="Helical" evidence="1">
    <location>
        <begin position="104"/>
        <end position="137"/>
    </location>
</feature>
<dbReference type="Pfam" id="PF20064">
    <property type="entry name" value="DUF6463"/>
    <property type="match status" value="1"/>
</dbReference>
<dbReference type="RefSeq" id="WP_093316308.1">
    <property type="nucleotide sequence ID" value="NZ_FOAF01000001.1"/>
</dbReference>
<reference evidence="3" key="1">
    <citation type="submission" date="2016-10" db="EMBL/GenBank/DDBJ databases">
        <authorList>
            <person name="Varghese N."/>
            <person name="Submissions S."/>
        </authorList>
    </citation>
    <scope>NUCLEOTIDE SEQUENCE [LARGE SCALE GENOMIC DNA]</scope>
    <source>
        <strain evidence="3">DSM 18733</strain>
    </source>
</reference>
<gene>
    <name evidence="2" type="ORF">SAMN05661044_00035</name>
</gene>